<feature type="chain" id="PRO_5027649873" evidence="4">
    <location>
        <begin position="20"/>
        <end position="620"/>
    </location>
</feature>
<evidence type="ECO:0000313" key="8">
    <source>
        <dbReference type="RefSeq" id="XP_028154700.1"/>
    </source>
</evidence>
<dbReference type="PIRSF" id="PIRSF000137">
    <property type="entry name" value="Alcohol_oxidase"/>
    <property type="match status" value="1"/>
</dbReference>
<dbReference type="KEGG" id="dvv:114348305"/>
<dbReference type="AlphaFoldDB" id="A0A6P7HG53"/>
<dbReference type="OrthoDB" id="269227at2759"/>
<dbReference type="InParanoid" id="A0A6P7HG53"/>
<keyword evidence="7" id="KW-1185">Reference proteome</keyword>
<keyword evidence="3" id="KW-0274">FAD</keyword>
<dbReference type="InterPro" id="IPR000172">
    <property type="entry name" value="GMC_OxRdtase_N"/>
</dbReference>
<dbReference type="GeneID" id="114348305"/>
<proteinExistence type="inferred from homology"/>
<dbReference type="EnsemblMetazoa" id="XM_028298899.2">
    <property type="protein sequence ID" value="XP_028154700.1"/>
    <property type="gene ID" value="LOC114348305"/>
</dbReference>
<dbReference type="RefSeq" id="XP_028154700.1">
    <property type="nucleotide sequence ID" value="XM_028298899.1"/>
</dbReference>
<dbReference type="SUPFAM" id="SSF54373">
    <property type="entry name" value="FAD-linked reductases, C-terminal domain"/>
    <property type="match status" value="1"/>
</dbReference>
<dbReference type="InterPro" id="IPR036188">
    <property type="entry name" value="FAD/NAD-bd_sf"/>
</dbReference>
<gene>
    <name evidence="8" type="primary">LOC114348305</name>
</gene>
<feature type="active site" description="Proton acceptor" evidence="2">
    <location>
        <position position="594"/>
    </location>
</feature>
<protein>
    <submittedName>
        <fullName evidence="8">Glucose dehydrogenase [FAD, quinone]-like</fullName>
    </submittedName>
</protein>
<dbReference type="Gene3D" id="3.30.560.10">
    <property type="entry name" value="Glucose Oxidase, domain 3"/>
    <property type="match status" value="1"/>
</dbReference>
<organism evidence="8">
    <name type="scientific">Diabrotica virgifera virgifera</name>
    <name type="common">western corn rootworm</name>
    <dbReference type="NCBI Taxonomy" id="50390"/>
    <lineage>
        <taxon>Eukaryota</taxon>
        <taxon>Metazoa</taxon>
        <taxon>Ecdysozoa</taxon>
        <taxon>Arthropoda</taxon>
        <taxon>Hexapoda</taxon>
        <taxon>Insecta</taxon>
        <taxon>Pterygota</taxon>
        <taxon>Neoptera</taxon>
        <taxon>Endopterygota</taxon>
        <taxon>Coleoptera</taxon>
        <taxon>Polyphaga</taxon>
        <taxon>Cucujiformia</taxon>
        <taxon>Chrysomeloidea</taxon>
        <taxon>Chrysomelidae</taxon>
        <taxon>Galerucinae</taxon>
        <taxon>Diabroticina</taxon>
        <taxon>Diabroticites</taxon>
        <taxon>Diabrotica</taxon>
    </lineage>
</organism>
<keyword evidence="3" id="KW-0285">Flavoprotein</keyword>
<evidence type="ECO:0000256" key="1">
    <source>
        <dbReference type="ARBA" id="ARBA00010790"/>
    </source>
</evidence>
<keyword evidence="4" id="KW-0732">Signal</keyword>
<feature type="domain" description="Glucose-methanol-choline oxidoreductase N-terminal" evidence="5">
    <location>
        <begin position="320"/>
        <end position="334"/>
    </location>
</feature>
<dbReference type="Pfam" id="PF00732">
    <property type="entry name" value="GMC_oxred_N"/>
    <property type="match status" value="1"/>
</dbReference>
<dbReference type="Proteomes" id="UP001652700">
    <property type="component" value="Unplaced"/>
</dbReference>
<dbReference type="SUPFAM" id="SSF51905">
    <property type="entry name" value="FAD/NAD(P)-binding domain"/>
    <property type="match status" value="1"/>
</dbReference>
<evidence type="ECO:0000256" key="2">
    <source>
        <dbReference type="PIRSR" id="PIRSR000137-1"/>
    </source>
</evidence>
<evidence type="ECO:0000256" key="4">
    <source>
        <dbReference type="SAM" id="SignalP"/>
    </source>
</evidence>
<dbReference type="GO" id="GO:0016614">
    <property type="term" value="F:oxidoreductase activity, acting on CH-OH group of donors"/>
    <property type="evidence" value="ECO:0007669"/>
    <property type="project" value="InterPro"/>
</dbReference>
<comment type="cofactor">
    <cofactor evidence="3">
        <name>FAD</name>
        <dbReference type="ChEBI" id="CHEBI:57692"/>
    </cofactor>
</comment>
<dbReference type="PROSITE" id="PS00624">
    <property type="entry name" value="GMC_OXRED_2"/>
    <property type="match status" value="1"/>
</dbReference>
<dbReference type="PANTHER" id="PTHR11552:SF158">
    <property type="entry name" value="GH23626P-RELATED"/>
    <property type="match status" value="1"/>
</dbReference>
<evidence type="ECO:0000313" key="7">
    <source>
        <dbReference type="Proteomes" id="UP001652700"/>
    </source>
</evidence>
<dbReference type="GO" id="GO:0050660">
    <property type="term" value="F:flavin adenine dinucleotide binding"/>
    <property type="evidence" value="ECO:0007669"/>
    <property type="project" value="InterPro"/>
</dbReference>
<accession>A0A6P7HG53</accession>
<reference evidence="6" key="2">
    <citation type="submission" date="2025-05" db="UniProtKB">
        <authorList>
            <consortium name="EnsemblMetazoa"/>
        </authorList>
    </citation>
    <scope>IDENTIFICATION</scope>
</reference>
<evidence type="ECO:0000256" key="3">
    <source>
        <dbReference type="PIRSR" id="PIRSR000137-2"/>
    </source>
</evidence>
<dbReference type="InterPro" id="IPR012132">
    <property type="entry name" value="GMC_OxRdtase"/>
</dbReference>
<comment type="similarity">
    <text evidence="1">Belongs to the GMC oxidoreductase family.</text>
</comment>
<dbReference type="Pfam" id="PF05199">
    <property type="entry name" value="GMC_oxred_C"/>
    <property type="match status" value="1"/>
</dbReference>
<dbReference type="PANTHER" id="PTHR11552">
    <property type="entry name" value="GLUCOSE-METHANOL-CHOLINE GMC OXIDOREDUCTASE"/>
    <property type="match status" value="1"/>
</dbReference>
<name>A0A6P7HG53_DIAVI</name>
<evidence type="ECO:0000259" key="5">
    <source>
        <dbReference type="PROSITE" id="PS00624"/>
    </source>
</evidence>
<dbReference type="Gene3D" id="3.50.50.60">
    <property type="entry name" value="FAD/NAD(P)-binding domain"/>
    <property type="match status" value="1"/>
</dbReference>
<feature type="signal peptide" evidence="4">
    <location>
        <begin position="1"/>
        <end position="19"/>
    </location>
</feature>
<dbReference type="InterPro" id="IPR007867">
    <property type="entry name" value="GMC_OxRtase_C"/>
</dbReference>
<reference evidence="8" key="1">
    <citation type="submission" date="2025-04" db="UniProtKB">
        <authorList>
            <consortium name="RefSeq"/>
        </authorList>
    </citation>
    <scope>IDENTIFICATION</scope>
    <source>
        <tissue evidence="8">Whole insect</tissue>
    </source>
</reference>
<evidence type="ECO:0000313" key="6">
    <source>
        <dbReference type="EnsemblMetazoa" id="XP_028154700.1"/>
    </source>
</evidence>
<feature type="binding site" evidence="3">
    <location>
        <position position="152"/>
    </location>
    <ligand>
        <name>FAD</name>
        <dbReference type="ChEBI" id="CHEBI:57692"/>
    </ligand>
</feature>
<sequence>MTMFLKFVSFILLVYVSNGALVYRDDIDTLVDYVNDYINYTNFYTLPTDNSDSLSVTDDTIYEYGSYDFIIVGGGTAGSLLARRLSEMSDWKVLVLEAGSDGNNFTDIPFMNLYTRNSEFNWGYKTVPQNNSCLGMVNKQCVYPTGKGLGGTSIIGDSVYARGNRADLDGWETLGLDGWGYDDLLPYYKKTEKIEIEDYEKDYHGTDGLLRVNYTYPSPLDYDAYLEASRLSGLKSLDYNGKNQIGISKFQWTIAFNTKVTAGNAFLTPILDTQTNLEVVLNAFATNITFSDLKATGVQFVKDGKKYKATASKEVILSAGPINSPQLLMLSGVGPKNELEELGIEVVKDLPVGVELVDHPVYVGLYIRTNLTADPGTVKSSLEGWKKGLGYYTTVFSADNIAFINTKNPGVEPPNVELLTINNPTSVPPATFYNLNDNYTTLFSTFNTLTDFLVYCINLEPKSRGWLKLKSNNPADFPLINPAYLSDANDEDIQVLYESIQFVLNLTKSEPLQAINATVVAQAPDCEYLREESEKEYWYCAIRSLTSTLYHPSTTTKMGTSESNSVVDVNMKVHGISNLRVVDAGSMPKLVRGHPLAVIWAMAEKIADAIKEIYINNLEV</sequence>
<feature type="active site" description="Proton donor" evidence="2">
    <location>
        <position position="551"/>
    </location>
</feature>